<dbReference type="EMBL" id="CP050313">
    <property type="protein sequence ID" value="QIR13289.1"/>
    <property type="molecule type" value="Genomic_DNA"/>
</dbReference>
<dbReference type="GO" id="GO:0016655">
    <property type="term" value="F:oxidoreductase activity, acting on NAD(P)H, quinone or similar compound as acceptor"/>
    <property type="evidence" value="ECO:0007669"/>
    <property type="project" value="InterPro"/>
</dbReference>
<dbReference type="PANTHER" id="PTHR43741">
    <property type="entry name" value="FMN-DEPENDENT NADH-AZOREDUCTASE 1"/>
    <property type="match status" value="1"/>
</dbReference>
<comment type="cofactor">
    <cofactor evidence="6">
        <name>FMN</name>
        <dbReference type="ChEBI" id="CHEBI:58210"/>
    </cofactor>
    <text evidence="6">Binds 1 FMN per subunit.</text>
</comment>
<proteinExistence type="inferred from homology"/>
<dbReference type="Gene3D" id="3.40.50.360">
    <property type="match status" value="1"/>
</dbReference>
<evidence type="ECO:0000313" key="8">
    <source>
        <dbReference type="EMBL" id="QIR13289.1"/>
    </source>
</evidence>
<dbReference type="EC" id="1.6.5.-" evidence="6"/>
<dbReference type="Proteomes" id="UP000502608">
    <property type="component" value="Chromosome"/>
</dbReference>
<feature type="binding site" evidence="6">
    <location>
        <begin position="93"/>
        <end position="96"/>
    </location>
    <ligand>
        <name>FMN</name>
        <dbReference type="ChEBI" id="CHEBI:58210"/>
    </ligand>
</feature>
<dbReference type="InterPro" id="IPR003680">
    <property type="entry name" value="Flavodoxin_fold"/>
</dbReference>
<evidence type="ECO:0000256" key="6">
    <source>
        <dbReference type="HAMAP-Rule" id="MF_01216"/>
    </source>
</evidence>
<dbReference type="InterPro" id="IPR023048">
    <property type="entry name" value="NADH:quinone_OxRdtase_FMN_depd"/>
</dbReference>
<organism evidence="8 9">
    <name type="scientific">Shewanella aestuarii</name>
    <dbReference type="NCBI Taxonomy" id="1028752"/>
    <lineage>
        <taxon>Bacteria</taxon>
        <taxon>Pseudomonadati</taxon>
        <taxon>Pseudomonadota</taxon>
        <taxon>Gammaproteobacteria</taxon>
        <taxon>Alteromonadales</taxon>
        <taxon>Shewanellaceae</taxon>
        <taxon>Shewanella</taxon>
    </lineage>
</organism>
<dbReference type="EC" id="1.7.1.17" evidence="6"/>
<dbReference type="InterPro" id="IPR029039">
    <property type="entry name" value="Flavoprotein-like_sf"/>
</dbReference>
<protein>
    <recommendedName>
        <fullName evidence="6">FMN dependent NADH:quinone oxidoreductase</fullName>
        <ecNumber evidence="6">1.6.5.-</ecNumber>
    </recommendedName>
    <alternativeName>
        <fullName evidence="6">Azo-dye reductase</fullName>
    </alternativeName>
    <alternativeName>
        <fullName evidence="6">FMN-dependent NADH-azo compound oxidoreductase</fullName>
    </alternativeName>
    <alternativeName>
        <fullName evidence="6">FMN-dependent NADH-azoreductase</fullName>
        <ecNumber evidence="6">1.7.1.17</ecNumber>
    </alternativeName>
</protein>
<evidence type="ECO:0000256" key="5">
    <source>
        <dbReference type="ARBA" id="ARBA00048542"/>
    </source>
</evidence>
<evidence type="ECO:0000256" key="1">
    <source>
        <dbReference type="ARBA" id="ARBA00022630"/>
    </source>
</evidence>
<feature type="binding site" evidence="6">
    <location>
        <position position="10"/>
    </location>
    <ligand>
        <name>FMN</name>
        <dbReference type="ChEBI" id="CHEBI:58210"/>
    </ligand>
</feature>
<comment type="function">
    <text evidence="6">Also exhibits azoreductase activity. Catalyzes the reductive cleavage of the azo bond in aromatic azo compounds to the corresponding amines.</text>
</comment>
<feature type="binding site" evidence="6">
    <location>
        <begin position="137"/>
        <end position="140"/>
    </location>
    <ligand>
        <name>FMN</name>
        <dbReference type="ChEBI" id="CHEBI:58210"/>
    </ligand>
</feature>
<keyword evidence="2 6" id="KW-0288">FMN</keyword>
<comment type="function">
    <text evidence="6">Quinone reductase that provides resistance to thiol-specific stress caused by electrophilic quinones.</text>
</comment>
<evidence type="ECO:0000256" key="4">
    <source>
        <dbReference type="ARBA" id="ARBA00023027"/>
    </source>
</evidence>
<evidence type="ECO:0000313" key="9">
    <source>
        <dbReference type="Proteomes" id="UP000502608"/>
    </source>
</evidence>
<keyword evidence="3 6" id="KW-0560">Oxidoreductase</keyword>
<feature type="domain" description="Flavodoxin-like fold" evidence="7">
    <location>
        <begin position="3"/>
        <end position="194"/>
    </location>
</feature>
<dbReference type="HAMAP" id="MF_01216">
    <property type="entry name" value="Azoreductase_type1"/>
    <property type="match status" value="1"/>
</dbReference>
<comment type="similarity">
    <text evidence="6">Belongs to the azoreductase type 1 family.</text>
</comment>
<evidence type="ECO:0000259" key="7">
    <source>
        <dbReference type="Pfam" id="PF02525"/>
    </source>
</evidence>
<dbReference type="AlphaFoldDB" id="A0A6G9QHD9"/>
<gene>
    <name evidence="6" type="primary">azoR</name>
    <name evidence="8" type="ORF">HBH39_01295</name>
</gene>
<evidence type="ECO:0000256" key="2">
    <source>
        <dbReference type="ARBA" id="ARBA00022643"/>
    </source>
</evidence>
<comment type="catalytic activity">
    <reaction evidence="6">
        <text>2 a quinone + NADH + H(+) = 2 a 1,4-benzosemiquinone + NAD(+)</text>
        <dbReference type="Rhea" id="RHEA:65952"/>
        <dbReference type="ChEBI" id="CHEBI:15378"/>
        <dbReference type="ChEBI" id="CHEBI:57540"/>
        <dbReference type="ChEBI" id="CHEBI:57945"/>
        <dbReference type="ChEBI" id="CHEBI:132124"/>
        <dbReference type="ChEBI" id="CHEBI:134225"/>
    </reaction>
</comment>
<feature type="binding site" evidence="6">
    <location>
        <begin position="16"/>
        <end position="18"/>
    </location>
    <ligand>
        <name>FMN</name>
        <dbReference type="ChEBI" id="CHEBI:58210"/>
    </ligand>
</feature>
<dbReference type="PANTHER" id="PTHR43741:SF2">
    <property type="entry name" value="FMN-DEPENDENT NADH:QUINONE OXIDOREDUCTASE"/>
    <property type="match status" value="1"/>
</dbReference>
<sequence>MKSVLMLKSSILGDHSQSSMLMDSLAGLWREQGAHITQRDLAVEAIPLLDGELATGLRGGDNLSARQLEAITLSNELIAELKANDIIVIGAPMYNFMIPTQLKAWIDFIARAGETFKYTEAGVQGLVTGKRAIVVTSRGGMHKDNGSDHLVPYLKTVLGFIGINEVEFVYAEGLNMGPDSAEEGISSAKQALQNLAL</sequence>
<dbReference type="GO" id="GO:0010181">
    <property type="term" value="F:FMN binding"/>
    <property type="evidence" value="ECO:0007669"/>
    <property type="project" value="UniProtKB-UniRule"/>
</dbReference>
<dbReference type="GO" id="GO:0009055">
    <property type="term" value="F:electron transfer activity"/>
    <property type="evidence" value="ECO:0007669"/>
    <property type="project" value="UniProtKB-UniRule"/>
</dbReference>
<evidence type="ECO:0000256" key="3">
    <source>
        <dbReference type="ARBA" id="ARBA00023002"/>
    </source>
</evidence>
<accession>A0A6G9QHD9</accession>
<keyword evidence="1 6" id="KW-0285">Flavoprotein</keyword>
<keyword evidence="4 6" id="KW-0520">NAD</keyword>
<keyword evidence="9" id="KW-1185">Reference proteome</keyword>
<dbReference type="Pfam" id="PF02525">
    <property type="entry name" value="Flavodoxin_2"/>
    <property type="match status" value="1"/>
</dbReference>
<comment type="subunit">
    <text evidence="6">Homodimer.</text>
</comment>
<dbReference type="SUPFAM" id="SSF52218">
    <property type="entry name" value="Flavoproteins"/>
    <property type="match status" value="1"/>
</dbReference>
<dbReference type="RefSeq" id="WP_167674872.1">
    <property type="nucleotide sequence ID" value="NZ_CP050313.1"/>
</dbReference>
<comment type="catalytic activity">
    <reaction evidence="5">
        <text>N,N-dimethyl-1,4-phenylenediamine + anthranilate + 2 NAD(+) = 2-(4-dimethylaminophenyl)diazenylbenzoate + 2 NADH + 2 H(+)</text>
        <dbReference type="Rhea" id="RHEA:55872"/>
        <dbReference type="ChEBI" id="CHEBI:15378"/>
        <dbReference type="ChEBI" id="CHEBI:15783"/>
        <dbReference type="ChEBI" id="CHEBI:16567"/>
        <dbReference type="ChEBI" id="CHEBI:57540"/>
        <dbReference type="ChEBI" id="CHEBI:57945"/>
        <dbReference type="ChEBI" id="CHEBI:71579"/>
        <dbReference type="EC" id="1.7.1.17"/>
    </reaction>
    <physiologicalReaction direction="right-to-left" evidence="5">
        <dbReference type="Rhea" id="RHEA:55874"/>
    </physiologicalReaction>
</comment>
<reference evidence="8 9" key="1">
    <citation type="submission" date="2020-03" db="EMBL/GenBank/DDBJ databases">
        <title>Complete genome sequence of Shewanella sp.</title>
        <authorList>
            <person name="Kim Y.-S."/>
            <person name="Kim S.-J."/>
            <person name="Jung H.-K."/>
            <person name="Kim K.-H."/>
        </authorList>
    </citation>
    <scope>NUCLEOTIDE SEQUENCE [LARGE SCALE GENOMIC DNA]</scope>
    <source>
        <strain evidence="8 9">PN3F2</strain>
    </source>
</reference>
<dbReference type="GO" id="GO:0016652">
    <property type="term" value="F:oxidoreductase activity, acting on NAD(P)H as acceptor"/>
    <property type="evidence" value="ECO:0007669"/>
    <property type="project" value="UniProtKB-UniRule"/>
</dbReference>
<name>A0A6G9QHD9_9GAMM</name>
<dbReference type="InterPro" id="IPR050104">
    <property type="entry name" value="FMN-dep_NADH:Q_OxRdtase_AzoR1"/>
</dbReference>
<dbReference type="KEGG" id="saes:HBH39_01295"/>